<accession>A0A1H3XRW1</accession>
<name>A0A1H3XRW1_ALKAM</name>
<dbReference type="InterPro" id="IPR045746">
    <property type="entry name" value="ACT14924-like_Acyltransf_dom"/>
</dbReference>
<sequence length="536" mass="60457">MCTLSWWYQQGQLHILFNRDERKIRARAHAPQRFSQQGVDAIMPIDPDGGGSWVAANEQGWVFCLLNDYAAAYQPDAAIRRSRGLLLRALAHSSDWQVLDALLQPEQLRCYAPFRLLLFVGQQEPLLWHWDGSQLRQQLAPTSPLSSSSALPGVIPRLRAWHWQRGMARSPSLQTQQQLHRQPGPFSAFSGIAMQRSQVQTVSITQLTIEAGKISMQYWDGHPSTHQADASHCLELPLKQPAVSEDYFSSRLDVQALLSRYNPTLASQLKGWQWALLRWLLAEKALNQGLELLNRLPVERFCDVALQRLQLTPDVIACRWPAAADRPVFVCNHPTGGIDGLLLISVLQKRYPNLQVLANEALTEVQQLARRIVPIPVFARPKDALPAVQAAFASDAPLLIFPAGRTARKSATGTLDDGAWAKLAVTLARRQQRSLTVLHLQHHNSRWFYSLAWLRNQLGMTANLEMLLLVREMLKPANRTPRLYVDIPMHAVELDALADSDLQRIAWLKRRCYQLPTIYQEAPDAAVKPSCSRRAG</sequence>
<dbReference type="InterPro" id="IPR008551">
    <property type="entry name" value="TANGO2"/>
</dbReference>
<organism evidence="2 3">
    <name type="scientific">Alkalimonas amylolytica</name>
    <dbReference type="NCBI Taxonomy" id="152573"/>
    <lineage>
        <taxon>Bacteria</taxon>
        <taxon>Pseudomonadati</taxon>
        <taxon>Pseudomonadota</taxon>
        <taxon>Gammaproteobacteria</taxon>
        <taxon>Alkalimonas</taxon>
    </lineage>
</organism>
<dbReference type="Pfam" id="PF05742">
    <property type="entry name" value="TANGO2"/>
    <property type="match status" value="1"/>
</dbReference>
<reference evidence="2 3" key="1">
    <citation type="submission" date="2016-10" db="EMBL/GenBank/DDBJ databases">
        <authorList>
            <person name="de Groot N.N."/>
        </authorList>
    </citation>
    <scope>NUCLEOTIDE SEQUENCE [LARGE SCALE GENOMIC DNA]</scope>
    <source>
        <strain evidence="2 3">CGMCC 1.3430</strain>
    </source>
</reference>
<dbReference type="RefSeq" id="WP_091338570.1">
    <property type="nucleotide sequence ID" value="NZ_FNRM01000001.1"/>
</dbReference>
<dbReference type="Proteomes" id="UP000198773">
    <property type="component" value="Unassembled WGS sequence"/>
</dbReference>
<gene>
    <name evidence="2" type="ORF">SAMN04488051_101367</name>
</gene>
<dbReference type="Pfam" id="PF19576">
    <property type="entry name" value="Acyltransf_2"/>
    <property type="match status" value="1"/>
</dbReference>
<protein>
    <submittedName>
        <fullName evidence="2">Transport and Golgi organisation 2</fullName>
    </submittedName>
</protein>
<dbReference type="AlphaFoldDB" id="A0A1H3XRW1"/>
<proteinExistence type="predicted"/>
<keyword evidence="3" id="KW-1185">Reference proteome</keyword>
<evidence type="ECO:0000259" key="1">
    <source>
        <dbReference type="Pfam" id="PF19576"/>
    </source>
</evidence>
<dbReference type="EMBL" id="FNRM01000001">
    <property type="protein sequence ID" value="SEA02149.1"/>
    <property type="molecule type" value="Genomic_DNA"/>
</dbReference>
<dbReference type="OrthoDB" id="1113830at2"/>
<evidence type="ECO:0000313" key="2">
    <source>
        <dbReference type="EMBL" id="SEA02149.1"/>
    </source>
</evidence>
<evidence type="ECO:0000313" key="3">
    <source>
        <dbReference type="Proteomes" id="UP000198773"/>
    </source>
</evidence>
<dbReference type="STRING" id="152573.SAMN04488051_101367"/>
<feature type="domain" description="Putative acyltransferase ACT14924-like acyltransferase" evidence="1">
    <location>
        <begin position="258"/>
        <end position="515"/>
    </location>
</feature>